<proteinExistence type="inferred from homology"/>
<dbReference type="InterPro" id="IPR006638">
    <property type="entry name" value="Elp3/MiaA/NifB-like_rSAM"/>
</dbReference>
<dbReference type="InterPro" id="IPR058240">
    <property type="entry name" value="rSAM_sf"/>
</dbReference>
<dbReference type="Gene3D" id="3.20.20.70">
    <property type="entry name" value="Aldolase class I"/>
    <property type="match status" value="1"/>
</dbReference>
<keyword evidence="8" id="KW-0963">Cytoplasm</keyword>
<dbReference type="InterPro" id="IPR003698">
    <property type="entry name" value="Lipoyl_synth"/>
</dbReference>
<accession>B3EJ99</accession>
<keyword evidence="1 8" id="KW-0004">4Fe-4S</keyword>
<dbReference type="AlphaFoldDB" id="B3EJ99"/>
<dbReference type="GO" id="GO:0046872">
    <property type="term" value="F:metal ion binding"/>
    <property type="evidence" value="ECO:0007669"/>
    <property type="project" value="UniProtKB-KW"/>
</dbReference>
<dbReference type="PROSITE" id="PS51918">
    <property type="entry name" value="RADICAL_SAM"/>
    <property type="match status" value="1"/>
</dbReference>
<comment type="cofactor">
    <cofactor evidence="8">
        <name>[4Fe-4S] cluster</name>
        <dbReference type="ChEBI" id="CHEBI:49883"/>
    </cofactor>
    <text evidence="8">Binds 2 [4Fe-4S] clusters per subunit. One cluster is coordinated with 3 cysteines and an exchangeable S-adenosyl-L-methionine.</text>
</comment>
<dbReference type="STRING" id="331678.Cphamn1_1370"/>
<comment type="similarity">
    <text evidence="8">Belongs to the radical SAM superfamily. Lipoyl synthase family.</text>
</comment>
<feature type="binding site" evidence="8">
    <location>
        <position position="36"/>
    </location>
    <ligand>
        <name>[4Fe-4S] cluster</name>
        <dbReference type="ChEBI" id="CHEBI:49883"/>
        <label>1</label>
    </ligand>
</feature>
<organism evidence="10">
    <name type="scientific">Chlorobium phaeobacteroides (strain BS1)</name>
    <dbReference type="NCBI Taxonomy" id="331678"/>
    <lineage>
        <taxon>Bacteria</taxon>
        <taxon>Pseudomonadati</taxon>
        <taxon>Chlorobiota</taxon>
        <taxon>Chlorobiia</taxon>
        <taxon>Chlorobiales</taxon>
        <taxon>Chlorobiaceae</taxon>
        <taxon>Chlorobium/Pelodictyon group</taxon>
        <taxon>Chlorobium</taxon>
    </lineage>
</organism>
<dbReference type="PIRSF" id="PIRSF005963">
    <property type="entry name" value="Lipoyl_synth"/>
    <property type="match status" value="1"/>
</dbReference>
<comment type="catalytic activity">
    <reaction evidence="7 8">
        <text>[[Fe-S] cluster scaffold protein carrying a second [4Fe-4S](2+) cluster] + N(6)-octanoyl-L-lysyl-[protein] + 2 oxidized [2Fe-2S]-[ferredoxin] + 2 S-adenosyl-L-methionine + 4 H(+) = [[Fe-S] cluster scaffold protein] + N(6)-[(R)-dihydrolipoyl]-L-lysyl-[protein] + 4 Fe(3+) + 2 hydrogen sulfide + 2 5'-deoxyadenosine + 2 L-methionine + 2 reduced [2Fe-2S]-[ferredoxin]</text>
        <dbReference type="Rhea" id="RHEA:16585"/>
        <dbReference type="Rhea" id="RHEA-COMP:9928"/>
        <dbReference type="Rhea" id="RHEA-COMP:10000"/>
        <dbReference type="Rhea" id="RHEA-COMP:10001"/>
        <dbReference type="Rhea" id="RHEA-COMP:10475"/>
        <dbReference type="Rhea" id="RHEA-COMP:14568"/>
        <dbReference type="Rhea" id="RHEA-COMP:14569"/>
        <dbReference type="ChEBI" id="CHEBI:15378"/>
        <dbReference type="ChEBI" id="CHEBI:17319"/>
        <dbReference type="ChEBI" id="CHEBI:29034"/>
        <dbReference type="ChEBI" id="CHEBI:29919"/>
        <dbReference type="ChEBI" id="CHEBI:33722"/>
        <dbReference type="ChEBI" id="CHEBI:33737"/>
        <dbReference type="ChEBI" id="CHEBI:33738"/>
        <dbReference type="ChEBI" id="CHEBI:57844"/>
        <dbReference type="ChEBI" id="CHEBI:59789"/>
        <dbReference type="ChEBI" id="CHEBI:78809"/>
        <dbReference type="ChEBI" id="CHEBI:83100"/>
        <dbReference type="EC" id="2.8.1.8"/>
    </reaction>
</comment>
<name>B3EJ99_CHLPB</name>
<feature type="domain" description="Radical SAM core" evidence="9">
    <location>
        <begin position="48"/>
        <end position="264"/>
    </location>
</feature>
<dbReference type="EC" id="2.8.1.8" evidence="8"/>
<dbReference type="KEGG" id="cpb:Cphamn1_1370"/>
<dbReference type="HAMAP" id="MF_00206">
    <property type="entry name" value="Lipoyl_synth"/>
    <property type="match status" value="1"/>
</dbReference>
<feature type="binding site" evidence="8">
    <location>
        <position position="47"/>
    </location>
    <ligand>
        <name>[4Fe-4S] cluster</name>
        <dbReference type="ChEBI" id="CHEBI:49883"/>
        <label>1</label>
    </ligand>
</feature>
<dbReference type="PANTHER" id="PTHR10949:SF0">
    <property type="entry name" value="LIPOYL SYNTHASE, MITOCHONDRIAL"/>
    <property type="match status" value="1"/>
</dbReference>
<dbReference type="eggNOG" id="COG0320">
    <property type="taxonomic scope" value="Bacteria"/>
</dbReference>
<dbReference type="InterPro" id="IPR007197">
    <property type="entry name" value="rSAM"/>
</dbReference>
<dbReference type="Pfam" id="PF04055">
    <property type="entry name" value="Radical_SAM"/>
    <property type="match status" value="1"/>
</dbReference>
<evidence type="ECO:0000256" key="4">
    <source>
        <dbReference type="ARBA" id="ARBA00022723"/>
    </source>
</evidence>
<dbReference type="SFLD" id="SFLDS00029">
    <property type="entry name" value="Radical_SAM"/>
    <property type="match status" value="1"/>
</dbReference>
<feature type="binding site" evidence="8">
    <location>
        <position position="41"/>
    </location>
    <ligand>
        <name>[4Fe-4S] cluster</name>
        <dbReference type="ChEBI" id="CHEBI:49883"/>
        <label>1</label>
    </ligand>
</feature>
<dbReference type="UniPathway" id="UPA00538">
    <property type="reaction ID" value="UER00593"/>
</dbReference>
<dbReference type="PANTHER" id="PTHR10949">
    <property type="entry name" value="LIPOYL SYNTHASE"/>
    <property type="match status" value="1"/>
</dbReference>
<comment type="function">
    <text evidence="8">Catalyzes the radical-mediated insertion of two sulfur atoms into the C-6 and C-8 positions of the octanoyl moiety bound to the lipoyl domains of lipoate-dependent enzymes, thereby converting the octanoylated domains into lipoylated derivatives.</text>
</comment>
<evidence type="ECO:0000259" key="9">
    <source>
        <dbReference type="PROSITE" id="PS51918"/>
    </source>
</evidence>
<keyword evidence="3 8" id="KW-0949">S-adenosyl-L-methionine</keyword>
<evidence type="ECO:0000256" key="2">
    <source>
        <dbReference type="ARBA" id="ARBA00022679"/>
    </source>
</evidence>
<dbReference type="SFLD" id="SFLDG01058">
    <property type="entry name" value="lipoyl_synthase_like"/>
    <property type="match status" value="1"/>
</dbReference>
<dbReference type="GO" id="GO:0005737">
    <property type="term" value="C:cytoplasm"/>
    <property type="evidence" value="ECO:0007669"/>
    <property type="project" value="UniProtKB-SubCell"/>
</dbReference>
<evidence type="ECO:0000256" key="7">
    <source>
        <dbReference type="ARBA" id="ARBA00047326"/>
    </source>
</evidence>
<keyword evidence="2 8" id="KW-0808">Transferase</keyword>
<feature type="binding site" evidence="8">
    <location>
        <position position="69"/>
    </location>
    <ligand>
        <name>[4Fe-4S] cluster</name>
        <dbReference type="ChEBI" id="CHEBI:49883"/>
        <label>2</label>
        <note>4Fe-4S-S-AdoMet</note>
    </ligand>
</feature>
<dbReference type="GO" id="GO:0009249">
    <property type="term" value="P:protein lipoylation"/>
    <property type="evidence" value="ECO:0007669"/>
    <property type="project" value="UniProtKB-UniRule"/>
</dbReference>
<dbReference type="GO" id="GO:0051539">
    <property type="term" value="F:4 iron, 4 sulfur cluster binding"/>
    <property type="evidence" value="ECO:0007669"/>
    <property type="project" value="UniProtKB-UniRule"/>
</dbReference>
<comment type="subcellular location">
    <subcellularLocation>
        <location evidence="8">Cytoplasm</location>
    </subcellularLocation>
</comment>
<evidence type="ECO:0000256" key="5">
    <source>
        <dbReference type="ARBA" id="ARBA00023004"/>
    </source>
</evidence>
<dbReference type="NCBIfam" id="NF009544">
    <property type="entry name" value="PRK12928.1"/>
    <property type="match status" value="1"/>
</dbReference>
<reference evidence="10" key="1">
    <citation type="submission" date="2008-06" db="EMBL/GenBank/DDBJ databases">
        <title>Complete sequence of Chlorobium phaeobacteroides BS1.</title>
        <authorList>
            <consortium name="US DOE Joint Genome Institute"/>
            <person name="Lucas S."/>
            <person name="Copeland A."/>
            <person name="Lapidus A."/>
            <person name="Glavina del Rio T."/>
            <person name="Dalin E."/>
            <person name="Tice H."/>
            <person name="Bruce D."/>
            <person name="Goodwin L."/>
            <person name="Pitluck S."/>
            <person name="Schmutz J."/>
            <person name="Larimer F."/>
            <person name="Land M."/>
            <person name="Hauser L."/>
            <person name="Kyrpides N."/>
            <person name="Ovchinnikova G."/>
            <person name="Li T."/>
            <person name="Liu Z."/>
            <person name="Zhao F."/>
            <person name="Overmann J."/>
            <person name="Bryant D.A."/>
            <person name="Richardson P."/>
        </authorList>
    </citation>
    <scope>NUCLEOTIDE SEQUENCE [LARGE SCALE GENOMIC DNA]</scope>
    <source>
        <strain evidence="10">BS1</strain>
    </source>
</reference>
<evidence type="ECO:0000256" key="8">
    <source>
        <dbReference type="HAMAP-Rule" id="MF_00206"/>
    </source>
</evidence>
<sequence>MKIQRKPDWLKMRLAGTANFASTKKLIAGYGLNTVCRSAMCPNLHECWSSGTATFLLLGESCTRTCRFCAVTSTAHPPFPDPEEPWKIASAVRGMRLAHVVLTSVTRDDLADGGSKAWTATIDAVRAENPEVSIECLIPDLQGDHDALHRIMIMSPDVLNHNIETVPSLYGAVRPEADYIRSLEVLRLAQQEYSLQTKSGLMVGMGEKEQEVRRVLDDLARVGCRHVTIGQYLQPSSKHFPVHSYVTPECFDRYRMYALESGFRHVQSGPYVRSSYHAADSLVNKKLN</sequence>
<dbReference type="OrthoDB" id="9787898at2"/>
<evidence type="ECO:0000256" key="6">
    <source>
        <dbReference type="ARBA" id="ARBA00023014"/>
    </source>
</evidence>
<evidence type="ECO:0000256" key="1">
    <source>
        <dbReference type="ARBA" id="ARBA00022485"/>
    </source>
</evidence>
<dbReference type="NCBIfam" id="NF004019">
    <property type="entry name" value="PRK05481.1"/>
    <property type="match status" value="1"/>
</dbReference>
<dbReference type="EMBL" id="CP001101">
    <property type="protein sequence ID" value="ACE04299.1"/>
    <property type="molecule type" value="Genomic_DNA"/>
</dbReference>
<keyword evidence="5 8" id="KW-0408">Iron</keyword>
<feature type="binding site" evidence="8">
    <location>
        <position position="66"/>
    </location>
    <ligand>
        <name>[4Fe-4S] cluster</name>
        <dbReference type="ChEBI" id="CHEBI:49883"/>
        <label>2</label>
        <note>4Fe-4S-S-AdoMet</note>
    </ligand>
</feature>
<feature type="binding site" evidence="8">
    <location>
        <position position="62"/>
    </location>
    <ligand>
        <name>[4Fe-4S] cluster</name>
        <dbReference type="ChEBI" id="CHEBI:49883"/>
        <label>2</label>
        <note>4Fe-4S-S-AdoMet</note>
    </ligand>
</feature>
<feature type="binding site" evidence="8">
    <location>
        <position position="275"/>
    </location>
    <ligand>
        <name>[4Fe-4S] cluster</name>
        <dbReference type="ChEBI" id="CHEBI:49883"/>
        <label>1</label>
    </ligand>
</feature>
<protein>
    <recommendedName>
        <fullName evidence="8">Lipoyl synthase</fullName>
        <ecNumber evidence="8">2.8.1.8</ecNumber>
    </recommendedName>
    <alternativeName>
        <fullName evidence="8">Lip-syn</fullName>
        <shortName evidence="8">LS</shortName>
    </alternativeName>
    <alternativeName>
        <fullName evidence="8">Lipoate synthase</fullName>
    </alternativeName>
    <alternativeName>
        <fullName evidence="8">Lipoic acid synthase</fullName>
    </alternativeName>
    <alternativeName>
        <fullName evidence="8">Sulfur insertion protein LipA</fullName>
    </alternativeName>
</protein>
<gene>
    <name evidence="8" type="primary">lipA</name>
    <name evidence="10" type="ordered locus">Cphamn1_1370</name>
</gene>
<dbReference type="SMART" id="SM00729">
    <property type="entry name" value="Elp3"/>
    <property type="match status" value="1"/>
</dbReference>
<dbReference type="HOGENOM" id="CLU_033144_2_1_10"/>
<keyword evidence="6 8" id="KW-0411">Iron-sulfur</keyword>
<dbReference type="NCBIfam" id="TIGR00510">
    <property type="entry name" value="lipA"/>
    <property type="match status" value="1"/>
</dbReference>
<dbReference type="GO" id="GO:0016992">
    <property type="term" value="F:lipoate synthase activity"/>
    <property type="evidence" value="ECO:0007669"/>
    <property type="project" value="UniProtKB-UniRule"/>
</dbReference>
<dbReference type="SUPFAM" id="SSF102114">
    <property type="entry name" value="Radical SAM enzymes"/>
    <property type="match status" value="1"/>
</dbReference>
<comment type="pathway">
    <text evidence="8">Protein modification; protein lipoylation via endogenous pathway; protein N(6)-(lipoyl)lysine from octanoyl-[acyl-carrier-protein]: step 2/2.</text>
</comment>
<evidence type="ECO:0000313" key="10">
    <source>
        <dbReference type="EMBL" id="ACE04299.1"/>
    </source>
</evidence>
<evidence type="ECO:0000256" key="3">
    <source>
        <dbReference type="ARBA" id="ARBA00022691"/>
    </source>
</evidence>
<keyword evidence="4 8" id="KW-0479">Metal-binding</keyword>
<dbReference type="SFLD" id="SFLDF00271">
    <property type="entry name" value="lipoyl_synthase"/>
    <property type="match status" value="1"/>
</dbReference>
<dbReference type="InterPro" id="IPR013785">
    <property type="entry name" value="Aldolase_TIM"/>
</dbReference>